<dbReference type="SUPFAM" id="SSF51905">
    <property type="entry name" value="FAD/NAD(P)-binding domain"/>
    <property type="match status" value="1"/>
</dbReference>
<reference evidence="2 3" key="1">
    <citation type="submission" date="2017-11" db="EMBL/GenBank/DDBJ databases">
        <title>Genomic Encyclopedia of Archaeal and Bacterial Type Strains, Phase II (KMG-II): From Individual Species to Whole Genera.</title>
        <authorList>
            <person name="Goeker M."/>
        </authorList>
    </citation>
    <scope>NUCLEOTIDE SEQUENCE [LARGE SCALE GENOMIC DNA]</scope>
    <source>
        <strain evidence="2 3">DSM 27393</strain>
    </source>
</reference>
<dbReference type="InterPro" id="IPR050464">
    <property type="entry name" value="Zeta_carotene_desat/Oxidored"/>
</dbReference>
<dbReference type="OrthoDB" id="3450553at2"/>
<keyword evidence="3" id="KW-1185">Reference proteome</keyword>
<protein>
    <submittedName>
        <fullName evidence="2">Oxygen-dependent protoporphyrinogen oxidase</fullName>
    </submittedName>
</protein>
<name>A0A2M9CF29_9MICO</name>
<dbReference type="Gene3D" id="1.10.3110.10">
    <property type="entry name" value="protoporphyrinogen ix oxidase, domain 3"/>
    <property type="match status" value="1"/>
</dbReference>
<dbReference type="Proteomes" id="UP000228758">
    <property type="component" value="Unassembled WGS sequence"/>
</dbReference>
<feature type="domain" description="Amine oxidase" evidence="1">
    <location>
        <begin position="21"/>
        <end position="277"/>
    </location>
</feature>
<accession>A0A2M9CF29</accession>
<dbReference type="EMBL" id="PGFF01000001">
    <property type="protein sequence ID" value="PJJ70541.1"/>
    <property type="molecule type" value="Genomic_DNA"/>
</dbReference>
<gene>
    <name evidence="2" type="ORF">CLV46_0063</name>
</gene>
<dbReference type="PANTHER" id="PTHR42923:SF3">
    <property type="entry name" value="PROTOPORPHYRINOGEN OXIDASE"/>
    <property type="match status" value="1"/>
</dbReference>
<dbReference type="RefSeq" id="WP_100362951.1">
    <property type="nucleotide sequence ID" value="NZ_PGFF01000001.1"/>
</dbReference>
<dbReference type="InterPro" id="IPR002937">
    <property type="entry name" value="Amino_oxidase"/>
</dbReference>
<organism evidence="2 3">
    <name type="scientific">Diaminobutyricimonas aerilata</name>
    <dbReference type="NCBI Taxonomy" id="1162967"/>
    <lineage>
        <taxon>Bacteria</taxon>
        <taxon>Bacillati</taxon>
        <taxon>Actinomycetota</taxon>
        <taxon>Actinomycetes</taxon>
        <taxon>Micrococcales</taxon>
        <taxon>Microbacteriaceae</taxon>
        <taxon>Diaminobutyricimonas</taxon>
    </lineage>
</organism>
<dbReference type="GO" id="GO:0016491">
    <property type="term" value="F:oxidoreductase activity"/>
    <property type="evidence" value="ECO:0007669"/>
    <property type="project" value="InterPro"/>
</dbReference>
<dbReference type="Gene3D" id="3.50.50.60">
    <property type="entry name" value="FAD/NAD(P)-binding domain"/>
    <property type="match status" value="1"/>
</dbReference>
<proteinExistence type="predicted"/>
<sequence length="429" mass="44078">MSDEASAAERPANVIVVGGGVAGLVAARDLARAGVRVTVLESSERFGGQLQRHTVGGIELDAGAEAFATRGGTVQALAEELGLADAVVAPSDAGAWLQRSSGDAVPLPATSILGIPGTPLASDVIRVIGWWSALRAFADALLPSVVGAKKTTLGEFVRVRMGRAVVDELVAPVARGVHSAQPDELELDRVAPGVRIALLREGSLARGVRDLRAKAPAGSAVLGLRGGVARLVDELVADLRLAGATLRTRAHVESVGPDVVVVDGERMPGRVLVAAAGFTGDDAATPTTVTVVTLVVQQSALDTAPRGTGVLVAQGAPGVRARALTHVTAKWPWLAERAGGRHVLRLSYDRVGDDWREVARADAAVLLGVELPTGAVIDAARVEWTRRGAADALDGVAGVGEWTAGTGLAAVVRQAREQAGRMLHGPDVP</sequence>
<evidence type="ECO:0000313" key="3">
    <source>
        <dbReference type="Proteomes" id="UP000228758"/>
    </source>
</evidence>
<comment type="caution">
    <text evidence="2">The sequence shown here is derived from an EMBL/GenBank/DDBJ whole genome shotgun (WGS) entry which is preliminary data.</text>
</comment>
<dbReference type="SUPFAM" id="SSF54373">
    <property type="entry name" value="FAD-linked reductases, C-terminal domain"/>
    <property type="match status" value="1"/>
</dbReference>
<dbReference type="PANTHER" id="PTHR42923">
    <property type="entry name" value="PROTOPORPHYRINOGEN OXIDASE"/>
    <property type="match status" value="1"/>
</dbReference>
<dbReference type="Gene3D" id="3.90.660.20">
    <property type="entry name" value="Protoporphyrinogen oxidase, mitochondrial, domain 2"/>
    <property type="match status" value="1"/>
</dbReference>
<dbReference type="AlphaFoldDB" id="A0A2M9CF29"/>
<dbReference type="Pfam" id="PF01593">
    <property type="entry name" value="Amino_oxidase"/>
    <property type="match status" value="1"/>
</dbReference>
<dbReference type="InterPro" id="IPR036188">
    <property type="entry name" value="FAD/NAD-bd_sf"/>
</dbReference>
<evidence type="ECO:0000259" key="1">
    <source>
        <dbReference type="Pfam" id="PF01593"/>
    </source>
</evidence>
<evidence type="ECO:0000313" key="2">
    <source>
        <dbReference type="EMBL" id="PJJ70541.1"/>
    </source>
</evidence>